<dbReference type="GO" id="GO:0004725">
    <property type="term" value="F:protein tyrosine phosphatase activity"/>
    <property type="evidence" value="ECO:0007669"/>
    <property type="project" value="UniProtKB-EC"/>
</dbReference>
<dbReference type="SMART" id="SM00194">
    <property type="entry name" value="PTPc"/>
    <property type="match status" value="1"/>
</dbReference>
<feature type="transmembrane region" description="Helical" evidence="2">
    <location>
        <begin position="312"/>
        <end position="337"/>
    </location>
</feature>
<dbReference type="SUPFAM" id="SSF52799">
    <property type="entry name" value="(Phosphotyrosine protein) phosphatases II"/>
    <property type="match status" value="1"/>
</dbReference>
<dbReference type="InterPro" id="IPR000242">
    <property type="entry name" value="PTP_cat"/>
</dbReference>
<evidence type="ECO:0000256" key="2">
    <source>
        <dbReference type="SAM" id="Phobius"/>
    </source>
</evidence>
<evidence type="ECO:0000259" key="3">
    <source>
        <dbReference type="PROSITE" id="PS50055"/>
    </source>
</evidence>
<protein>
    <submittedName>
        <fullName evidence="5">Protein-tyrosine phosphatase containing protein</fullName>
    </submittedName>
</protein>
<dbReference type="PROSITE" id="PS00383">
    <property type="entry name" value="TYR_PHOSPHATASE_1"/>
    <property type="match status" value="1"/>
</dbReference>
<dbReference type="InterPro" id="IPR050348">
    <property type="entry name" value="Protein-Tyr_Phosphatase"/>
</dbReference>
<reference evidence="6" key="1">
    <citation type="submission" date="2012-08" db="EMBL/GenBank/DDBJ databases">
        <title>The Genome Sequence of Wuchereria bancrofti.</title>
        <authorList>
            <person name="Nutman T.B."/>
            <person name="Fink D.L."/>
            <person name="Russ C."/>
            <person name="Young S."/>
            <person name="Zeng Q."/>
            <person name="Koehrsen M."/>
            <person name="Alvarado L."/>
            <person name="Berlin A."/>
            <person name="Chapman S.B."/>
            <person name="Chen Z."/>
            <person name="Freedman E."/>
            <person name="Gellesch M."/>
            <person name="Goldberg J."/>
            <person name="Griggs A."/>
            <person name="Gujja S."/>
            <person name="Heilman E.R."/>
            <person name="Heiman D."/>
            <person name="Hepburn T."/>
            <person name="Howarth C."/>
            <person name="Jen D."/>
            <person name="Larson L."/>
            <person name="Lewis B."/>
            <person name="Mehta T."/>
            <person name="Park D."/>
            <person name="Pearson M."/>
            <person name="Roberts A."/>
            <person name="Saif S."/>
            <person name="Shea T."/>
            <person name="Shenoy N."/>
            <person name="Sisk P."/>
            <person name="Stolte C."/>
            <person name="Sykes S."/>
            <person name="Walk T."/>
            <person name="White J."/>
            <person name="Yandava C."/>
            <person name="Haas B."/>
            <person name="Henn M.R."/>
            <person name="Nusbaum C."/>
            <person name="Birren B."/>
        </authorList>
    </citation>
    <scope>NUCLEOTIDE SEQUENCE [LARGE SCALE GENOMIC DNA]</scope>
    <source>
        <strain evidence="6">NA</strain>
    </source>
</reference>
<keyword evidence="2" id="KW-0812">Transmembrane</keyword>
<comment type="caution">
    <text evidence="5">The sequence shown here is derived from an EMBL/GenBank/DDBJ whole genome shotgun (WGS) entry which is preliminary data.</text>
</comment>
<dbReference type="CDD" id="cd00047">
    <property type="entry name" value="PTPc"/>
    <property type="match status" value="1"/>
</dbReference>
<dbReference type="Proteomes" id="UP000004810">
    <property type="component" value="Unassembled WGS sequence"/>
</dbReference>
<dbReference type="PANTHER" id="PTHR19134:SF495">
    <property type="entry name" value="TYROSINE-PROTEIN PHOSPHATASE 69D"/>
    <property type="match status" value="1"/>
</dbReference>
<dbReference type="EMBL" id="ADBV01003807">
    <property type="protein sequence ID" value="EJW81242.1"/>
    <property type="molecule type" value="Genomic_DNA"/>
</dbReference>
<proteinExistence type="predicted"/>
<name>J9EVS2_WUCBA</name>
<evidence type="ECO:0000313" key="6">
    <source>
        <dbReference type="Proteomes" id="UP000004810"/>
    </source>
</evidence>
<comment type="catalytic activity">
    <reaction evidence="1">
        <text>O-phospho-L-tyrosyl-[protein] + H2O = L-tyrosyl-[protein] + phosphate</text>
        <dbReference type="Rhea" id="RHEA:10684"/>
        <dbReference type="Rhea" id="RHEA-COMP:10136"/>
        <dbReference type="Rhea" id="RHEA-COMP:20101"/>
        <dbReference type="ChEBI" id="CHEBI:15377"/>
        <dbReference type="ChEBI" id="CHEBI:43474"/>
        <dbReference type="ChEBI" id="CHEBI:46858"/>
        <dbReference type="ChEBI" id="CHEBI:61978"/>
        <dbReference type="EC" id="3.1.3.48"/>
    </reaction>
</comment>
<evidence type="ECO:0000256" key="1">
    <source>
        <dbReference type="ARBA" id="ARBA00051722"/>
    </source>
</evidence>
<keyword evidence="2" id="KW-1133">Transmembrane helix</keyword>
<feature type="domain" description="Tyrosine specific protein phosphatases" evidence="4">
    <location>
        <begin position="642"/>
        <end position="694"/>
    </location>
</feature>
<organism evidence="5 6">
    <name type="scientific">Wuchereria bancrofti</name>
    <dbReference type="NCBI Taxonomy" id="6293"/>
    <lineage>
        <taxon>Eukaryota</taxon>
        <taxon>Metazoa</taxon>
        <taxon>Ecdysozoa</taxon>
        <taxon>Nematoda</taxon>
        <taxon>Chromadorea</taxon>
        <taxon>Rhabditida</taxon>
        <taxon>Spirurina</taxon>
        <taxon>Spiruromorpha</taxon>
        <taxon>Filarioidea</taxon>
        <taxon>Onchocercidae</taxon>
        <taxon>Wuchereria</taxon>
    </lineage>
</organism>
<feature type="domain" description="Tyrosine-protein phosphatase" evidence="3">
    <location>
        <begin position="383"/>
        <end position="694"/>
    </location>
</feature>
<gene>
    <name evidence="5" type="ORF">WUBG_07848</name>
</gene>
<dbReference type="InterPro" id="IPR000387">
    <property type="entry name" value="Tyr_Pase_dom"/>
</dbReference>
<dbReference type="InterPro" id="IPR029021">
    <property type="entry name" value="Prot-tyrosine_phosphatase-like"/>
</dbReference>
<feature type="non-terminal residue" evidence="5">
    <location>
        <position position="1"/>
    </location>
</feature>
<keyword evidence="2" id="KW-0472">Membrane</keyword>
<evidence type="ECO:0000259" key="4">
    <source>
        <dbReference type="PROSITE" id="PS50056"/>
    </source>
</evidence>
<dbReference type="PANTHER" id="PTHR19134">
    <property type="entry name" value="RECEPTOR-TYPE TYROSINE-PROTEIN PHOSPHATASE"/>
    <property type="match status" value="1"/>
</dbReference>
<evidence type="ECO:0000313" key="5">
    <source>
        <dbReference type="EMBL" id="EJW81242.1"/>
    </source>
</evidence>
<dbReference type="PRINTS" id="PR00700">
    <property type="entry name" value="PRTYPHPHTASE"/>
</dbReference>
<accession>J9EVS2</accession>
<dbReference type="SMART" id="SM00404">
    <property type="entry name" value="PTPc_motif"/>
    <property type="match status" value="1"/>
</dbReference>
<dbReference type="Gene3D" id="3.90.190.10">
    <property type="entry name" value="Protein tyrosine phosphatase superfamily"/>
    <property type="match status" value="1"/>
</dbReference>
<dbReference type="InterPro" id="IPR016130">
    <property type="entry name" value="Tyr_Pase_AS"/>
</dbReference>
<dbReference type="InterPro" id="IPR036116">
    <property type="entry name" value="FN3_sf"/>
</dbReference>
<dbReference type="Pfam" id="PF00102">
    <property type="entry name" value="Y_phosphatase"/>
    <property type="match status" value="2"/>
</dbReference>
<sequence>VTVRGQIRHVSPGGILSNDDFPAEEKNQCANYNNNDSSYTSADAIADFYSCRFGPLKPNRNYTAFVWAENSAGRSENATFSEQCITDFAQPDAVDAPASMSQNGTVFGLTFNNEPDEVNGPVACYYVAIVPLAPDVVIESLPAPDSLIVDTFLKTMSNNLQSEQLKQETKQKRYFAYIAESYMQYPKRTLIGDGNTTAGVEPCNVLYLSRHRPEDPALKPGLKYTGFLIARVDRDYASRGESFRHNDPFFIKRNEKRFLDRSRWFSYRENSELPRYFRSSRQLIVSGPAYGFSGYFKPVILEAFDEQWAQSWMTVLFSVLSLVLFIMLVSSFVTYILHRRGMIKQLCPMSKDRILLKPHFHATLVDDLPEEYIIRRRDSNYLCISEFDALPNYRSMESSASERLENAHKNRYNDVKAFDATRVKLPIIGNDPSTDYINANFVKGYRGRKMFIASQGPLDASTDDFWRMIWEHKVQVIVMVANLYERNRCQCAKYWPDDGPKAYDKLEVRPVDSIYYSDYAIRNFEVRRIQPTVANGSLSGSPAIISYEIPNITGDAVADPSAVIVNMKSHSSSVRGSIDSILNELSSNSKRNSRCSYSNTQLNDIHAETEFVTKTPEVRHVVQYHYTSWNDLQAPECTTGLLRFLSKLRKLDNYIRGPVVVHCSAGVGRTGTFIAIDSLLDQCIEEGKADVFGF</sequence>
<dbReference type="SUPFAM" id="SSF49265">
    <property type="entry name" value="Fibronectin type III"/>
    <property type="match status" value="1"/>
</dbReference>
<feature type="non-terminal residue" evidence="5">
    <location>
        <position position="694"/>
    </location>
</feature>
<dbReference type="InterPro" id="IPR003595">
    <property type="entry name" value="Tyr_Pase_cat"/>
</dbReference>
<dbReference type="PROSITE" id="PS50056">
    <property type="entry name" value="TYR_PHOSPHATASE_2"/>
    <property type="match status" value="1"/>
</dbReference>
<dbReference type="AlphaFoldDB" id="J9EVS2"/>
<dbReference type="PROSITE" id="PS50055">
    <property type="entry name" value="TYR_PHOSPHATASE_PTP"/>
    <property type="match status" value="1"/>
</dbReference>